<protein>
    <submittedName>
        <fullName evidence="1">Uncharacterized protein</fullName>
    </submittedName>
</protein>
<gene>
    <name evidence="1" type="ORF">FIV42_05085</name>
</gene>
<dbReference type="InterPro" id="IPR036390">
    <property type="entry name" value="WH_DNA-bd_sf"/>
</dbReference>
<dbReference type="RefSeq" id="WP_141196625.1">
    <property type="nucleotide sequence ID" value="NZ_CP041186.1"/>
</dbReference>
<organism evidence="1 2">
    <name type="scientific">Persicimonas caeni</name>
    <dbReference type="NCBI Taxonomy" id="2292766"/>
    <lineage>
        <taxon>Bacteria</taxon>
        <taxon>Deltaproteobacteria</taxon>
        <taxon>Bradymonadales</taxon>
        <taxon>Bradymonadaceae</taxon>
        <taxon>Persicimonas</taxon>
    </lineage>
</organism>
<dbReference type="Proteomes" id="UP000315995">
    <property type="component" value="Chromosome"/>
</dbReference>
<dbReference type="SUPFAM" id="SSF46785">
    <property type="entry name" value="Winged helix' DNA-binding domain"/>
    <property type="match status" value="1"/>
</dbReference>
<proteinExistence type="predicted"/>
<reference evidence="1 2" key="1">
    <citation type="submission" date="2019-06" db="EMBL/GenBank/DDBJ databases">
        <title>Persicimonas caeni gen. nov., sp. nov., a predatory bacterium isolated from solar saltern.</title>
        <authorList>
            <person name="Wang S."/>
        </authorList>
    </citation>
    <scope>NUCLEOTIDE SEQUENCE [LARGE SCALE GENOMIC DNA]</scope>
    <source>
        <strain evidence="1 2">YN101</strain>
    </source>
</reference>
<keyword evidence="2" id="KW-1185">Reference proteome</keyword>
<dbReference type="EMBL" id="CP041186">
    <property type="protein sequence ID" value="QDG50129.1"/>
    <property type="molecule type" value="Genomic_DNA"/>
</dbReference>
<dbReference type="OrthoDB" id="5489849at2"/>
<accession>A0A5B8Y0D7</accession>
<sequence>MNVRLLIDAVVRQTTVLIAQLATSAGLRAPLADIANSVFLELATELEEQGVSRKVAADMFGMALRSYQAKLRRLTARRDAEKESVWEAVFNFVREREVVTRAEVLGEFYAEDDATVRGILWDLVESGLVFQTGSGHSTAYRFASDQDFARLAGRDEHASALALIWLHVYLHGPISVDALSERLGYEPAVVEDALDTLVDEGRVTRSSPTQADAPSYRSDVCVIPMEDPAGWEASFFDHFNALVTAACVKLRNTRLQSLPSDAVGGSTYSFEIWEGHPFAGRVLGLLSDTRRELSKLREEVDAYNADNRPSHAQTSRVTFYFGQSVLDNSNDDDDEHGEAR</sequence>
<evidence type="ECO:0000313" key="1">
    <source>
        <dbReference type="EMBL" id="QDG50129.1"/>
    </source>
</evidence>
<dbReference type="AlphaFoldDB" id="A0A4Y6PPU7"/>
<evidence type="ECO:0000313" key="2">
    <source>
        <dbReference type="Proteomes" id="UP000315995"/>
    </source>
</evidence>
<name>A0A4Y6PPU7_PERCE</name>
<accession>A0A4Y6PPU7</accession>